<sequence length="178" mass="17807">MTTLLVIGVVGLALLAVSLVVGDLFDGALDGLEGLAGDVFSSAVIGAFVSAFGFGGAAAAGAGLPGAVTLPVGIGSGVVFAWFAVWLTRLVKDGGSDATPTLEATVGRDADVVTDIPAEGYGVVVVRLGGHTMRLNARSSVARALETGTPVHVTEVLSPSAVAVAPVWQLDVDELPER</sequence>
<evidence type="ECO:0000256" key="1">
    <source>
        <dbReference type="SAM" id="Phobius"/>
    </source>
</evidence>
<protein>
    <recommendedName>
        <fullName evidence="4">NfeD-like C-terminal domain-containing protein</fullName>
    </recommendedName>
</protein>
<name>A0ABP8VQ26_9ACTN</name>
<dbReference type="Gene3D" id="2.40.50.140">
    <property type="entry name" value="Nucleic acid-binding proteins"/>
    <property type="match status" value="1"/>
</dbReference>
<dbReference type="Proteomes" id="UP001500621">
    <property type="component" value="Unassembled WGS sequence"/>
</dbReference>
<feature type="transmembrane region" description="Helical" evidence="1">
    <location>
        <begin position="67"/>
        <end position="87"/>
    </location>
</feature>
<dbReference type="RefSeq" id="WP_345262113.1">
    <property type="nucleotide sequence ID" value="NZ_BAABIM010000001.1"/>
</dbReference>
<feature type="transmembrane region" description="Helical" evidence="1">
    <location>
        <begin position="38"/>
        <end position="60"/>
    </location>
</feature>
<accession>A0ABP8VQ26</accession>
<keyword evidence="1" id="KW-1133">Transmembrane helix</keyword>
<evidence type="ECO:0000313" key="3">
    <source>
        <dbReference type="Proteomes" id="UP001500621"/>
    </source>
</evidence>
<proteinExistence type="predicted"/>
<dbReference type="InterPro" id="IPR012340">
    <property type="entry name" value="NA-bd_OB-fold"/>
</dbReference>
<reference evidence="3" key="1">
    <citation type="journal article" date="2019" name="Int. J. Syst. Evol. Microbiol.">
        <title>The Global Catalogue of Microorganisms (GCM) 10K type strain sequencing project: providing services to taxonomists for standard genome sequencing and annotation.</title>
        <authorList>
            <consortium name="The Broad Institute Genomics Platform"/>
            <consortium name="The Broad Institute Genome Sequencing Center for Infectious Disease"/>
            <person name="Wu L."/>
            <person name="Ma J."/>
        </authorList>
    </citation>
    <scope>NUCLEOTIDE SEQUENCE [LARGE SCALE GENOMIC DNA]</scope>
    <source>
        <strain evidence="3">JCM 18127</strain>
    </source>
</reference>
<organism evidence="2 3">
    <name type="scientific">Nocardioides nanhaiensis</name>
    <dbReference type="NCBI Taxonomy" id="1476871"/>
    <lineage>
        <taxon>Bacteria</taxon>
        <taxon>Bacillati</taxon>
        <taxon>Actinomycetota</taxon>
        <taxon>Actinomycetes</taxon>
        <taxon>Propionibacteriales</taxon>
        <taxon>Nocardioidaceae</taxon>
        <taxon>Nocardioides</taxon>
    </lineage>
</organism>
<keyword evidence="3" id="KW-1185">Reference proteome</keyword>
<keyword evidence="1" id="KW-0472">Membrane</keyword>
<keyword evidence="1" id="KW-0812">Transmembrane</keyword>
<gene>
    <name evidence="2" type="ORF">GCM10023226_01340</name>
</gene>
<evidence type="ECO:0008006" key="4">
    <source>
        <dbReference type="Google" id="ProtNLM"/>
    </source>
</evidence>
<evidence type="ECO:0000313" key="2">
    <source>
        <dbReference type="EMBL" id="GAA4668940.1"/>
    </source>
</evidence>
<comment type="caution">
    <text evidence="2">The sequence shown here is derived from an EMBL/GenBank/DDBJ whole genome shotgun (WGS) entry which is preliminary data.</text>
</comment>
<dbReference type="EMBL" id="BAABIM010000001">
    <property type="protein sequence ID" value="GAA4668940.1"/>
    <property type="molecule type" value="Genomic_DNA"/>
</dbReference>